<evidence type="ECO:0000256" key="1">
    <source>
        <dbReference type="SAM" id="MobiDB-lite"/>
    </source>
</evidence>
<accession>A0AAV2R9R1</accession>
<dbReference type="EMBL" id="CAXKWB010019049">
    <property type="protein sequence ID" value="CAL4121639.1"/>
    <property type="molecule type" value="Genomic_DNA"/>
</dbReference>
<feature type="region of interest" description="Disordered" evidence="1">
    <location>
        <begin position="1"/>
        <end position="21"/>
    </location>
</feature>
<reference evidence="2 3" key="1">
    <citation type="submission" date="2024-05" db="EMBL/GenBank/DDBJ databases">
        <authorList>
            <person name="Wallberg A."/>
        </authorList>
    </citation>
    <scope>NUCLEOTIDE SEQUENCE [LARGE SCALE GENOMIC DNA]</scope>
</reference>
<gene>
    <name evidence="2" type="ORF">MNOR_LOCUS22521</name>
</gene>
<dbReference type="Proteomes" id="UP001497623">
    <property type="component" value="Unassembled WGS sequence"/>
</dbReference>
<proteinExistence type="predicted"/>
<protein>
    <submittedName>
        <fullName evidence="2">Uncharacterized protein</fullName>
    </submittedName>
</protein>
<organism evidence="2 3">
    <name type="scientific">Meganyctiphanes norvegica</name>
    <name type="common">Northern krill</name>
    <name type="synonym">Thysanopoda norvegica</name>
    <dbReference type="NCBI Taxonomy" id="48144"/>
    <lineage>
        <taxon>Eukaryota</taxon>
        <taxon>Metazoa</taxon>
        <taxon>Ecdysozoa</taxon>
        <taxon>Arthropoda</taxon>
        <taxon>Crustacea</taxon>
        <taxon>Multicrustacea</taxon>
        <taxon>Malacostraca</taxon>
        <taxon>Eumalacostraca</taxon>
        <taxon>Eucarida</taxon>
        <taxon>Euphausiacea</taxon>
        <taxon>Euphausiidae</taxon>
        <taxon>Meganyctiphanes</taxon>
    </lineage>
</organism>
<dbReference type="AlphaFoldDB" id="A0AAV2R9R1"/>
<name>A0AAV2R9R1_MEGNR</name>
<sequence>MSSSRSSKSSKKTKGNTTTTPRVWQVETDDRVRGCKVYLKQRNVGAGIAYHWALTFVWDDGYRASYEAMDENGTLTAYWKQGEVDEMSDDGDEYMWCHGKSYIANMCSPVKVNSKAKSLRVGDMKYNVLSNNCQAWAKALARRFGVKLKESVKGSVISINFGSCPSDEEFNNTDDYKFGMYNRKVGELIGRLLTNN</sequence>
<evidence type="ECO:0000313" key="3">
    <source>
        <dbReference type="Proteomes" id="UP001497623"/>
    </source>
</evidence>
<keyword evidence="3" id="KW-1185">Reference proteome</keyword>
<evidence type="ECO:0000313" key="2">
    <source>
        <dbReference type="EMBL" id="CAL4121639.1"/>
    </source>
</evidence>
<comment type="caution">
    <text evidence="2">The sequence shown here is derived from an EMBL/GenBank/DDBJ whole genome shotgun (WGS) entry which is preliminary data.</text>
</comment>